<keyword evidence="1" id="KW-0732">Signal</keyword>
<dbReference type="Proteomes" id="UP000829354">
    <property type="component" value="Chromosome III"/>
</dbReference>
<name>A0AAE9J9T4_CAEBR</name>
<feature type="chain" id="PRO_5044707459" evidence="1">
    <location>
        <begin position="24"/>
        <end position="103"/>
    </location>
</feature>
<dbReference type="OMA" id="GYENRCL"/>
<evidence type="ECO:0000313" key="5">
    <source>
        <dbReference type="Proteomes" id="UP000829354"/>
    </source>
</evidence>
<evidence type="ECO:0000313" key="4">
    <source>
        <dbReference type="Proteomes" id="UP000827892"/>
    </source>
</evidence>
<dbReference type="EMBL" id="CP092622">
    <property type="protein sequence ID" value="UMM22187.1"/>
    <property type="molecule type" value="Genomic_DNA"/>
</dbReference>
<keyword evidence="5" id="KW-1185">Reference proteome</keyword>
<evidence type="ECO:0000256" key="1">
    <source>
        <dbReference type="SAM" id="SignalP"/>
    </source>
</evidence>
<dbReference type="Proteomes" id="UP000827892">
    <property type="component" value="Chromosome III"/>
</dbReference>
<gene>
    <name evidence="2" type="ORF">L3Y34_000671</name>
    <name evidence="3" type="ORF">L5515_003529</name>
</gene>
<feature type="signal peptide" evidence="1">
    <location>
        <begin position="1"/>
        <end position="23"/>
    </location>
</feature>
<organism evidence="3 5">
    <name type="scientific">Caenorhabditis briggsae</name>
    <dbReference type="NCBI Taxonomy" id="6238"/>
    <lineage>
        <taxon>Eukaryota</taxon>
        <taxon>Metazoa</taxon>
        <taxon>Ecdysozoa</taxon>
        <taxon>Nematoda</taxon>
        <taxon>Chromadorea</taxon>
        <taxon>Rhabditida</taxon>
        <taxon>Rhabditina</taxon>
        <taxon>Rhabditomorpha</taxon>
        <taxon>Rhabditoidea</taxon>
        <taxon>Rhabditidae</taxon>
        <taxon>Peloderinae</taxon>
        <taxon>Caenorhabditis</taxon>
    </lineage>
</organism>
<reference evidence="3 5" key="1">
    <citation type="submission" date="2022-04" db="EMBL/GenBank/DDBJ databases">
        <title>Chromosome-level reference genomes for two strains of Caenorhabditis briggsae: an improved platform for comparative genomics.</title>
        <authorList>
            <person name="Stevens L."/>
            <person name="Andersen E."/>
        </authorList>
    </citation>
    <scope>NUCLEOTIDE SEQUENCE [LARGE SCALE GENOMIC DNA]</scope>
    <source>
        <strain evidence="3">VX34</strain>
        <tissue evidence="3">Whole-organism</tissue>
    </source>
</reference>
<protein>
    <submittedName>
        <fullName evidence="3">Uncharacterized protein</fullName>
    </submittedName>
</protein>
<dbReference type="EMBL" id="CP090893">
    <property type="protein sequence ID" value="ULT99511.1"/>
    <property type="molecule type" value="Genomic_DNA"/>
</dbReference>
<reference evidence="2 4" key="2">
    <citation type="submission" date="2022-05" db="EMBL/GenBank/DDBJ databases">
        <title>Chromosome-level reference genomes for two strains of Caenorhabditis briggsae: an improved platform for comparative genomics.</title>
        <authorList>
            <person name="Stevens L."/>
            <person name="Andersen E.C."/>
        </authorList>
    </citation>
    <scope>NUCLEOTIDE SEQUENCE [LARGE SCALE GENOMIC DNA]</scope>
    <source>
        <strain evidence="2">QX1410_ONT</strain>
        <tissue evidence="2">Whole-organism</tissue>
    </source>
</reference>
<dbReference type="KEGG" id="cbr:CBG_09056"/>
<sequence>MSINLFLITLIIASSSLIQLVLSLPLIGIRDDLSSEFIGVGLRDDVALPIHKRRVEKSTENPFCIAHRQTYDEYCTNFWADRPQRLQNALFTFCPGYENKCLH</sequence>
<dbReference type="AlphaFoldDB" id="A0AAE9J9T4"/>
<evidence type="ECO:0000313" key="2">
    <source>
        <dbReference type="EMBL" id="ULT99511.1"/>
    </source>
</evidence>
<accession>A0AAE9J9T4</accession>
<evidence type="ECO:0000313" key="3">
    <source>
        <dbReference type="EMBL" id="UMM22187.1"/>
    </source>
</evidence>
<proteinExistence type="predicted"/>